<organism evidence="9 10">
    <name type="scientific">Arthrobacter pityocampae</name>
    <dbReference type="NCBI Taxonomy" id="547334"/>
    <lineage>
        <taxon>Bacteria</taxon>
        <taxon>Bacillati</taxon>
        <taxon>Actinomycetota</taxon>
        <taxon>Actinomycetes</taxon>
        <taxon>Micrococcales</taxon>
        <taxon>Micrococcaceae</taxon>
        <taxon>Arthrobacter</taxon>
    </lineage>
</organism>
<dbReference type="GO" id="GO:0005886">
    <property type="term" value="C:plasma membrane"/>
    <property type="evidence" value="ECO:0007669"/>
    <property type="project" value="UniProtKB-SubCell"/>
</dbReference>
<evidence type="ECO:0000256" key="4">
    <source>
        <dbReference type="ARBA" id="ARBA00022989"/>
    </source>
</evidence>
<sequence>MLGQSRTGRGVDINFWEVVWVVFGAALFAAYLAFLFIVLVDIFRNESLSSWSRAIWVVLLVLLPFLAALAYLFAHGQTMVLRNARGTRPDPGAATVPVSHDPTAQVASAHDLLRQGAITQEEYERLKRHALEQAPGPRPTDPAAHPPAG</sequence>
<reference evidence="9 10" key="1">
    <citation type="journal article" date="2014" name="Int. J. Syst. Evol. Microbiol.">
        <title>Arthrobacter pityocampae sp. nov., isolated from Thaumetopoea pityocampa (Lep., Thaumetopoeidae).</title>
        <authorList>
            <person name="Ince I.A."/>
            <person name="Demirbag Z."/>
            <person name="Kati H."/>
        </authorList>
    </citation>
    <scope>NUCLEOTIDE SEQUENCE [LARGE SCALE GENOMIC DNA]</scope>
    <source>
        <strain evidence="9 10">Tp2</strain>
    </source>
</reference>
<evidence type="ECO:0000313" key="9">
    <source>
        <dbReference type="EMBL" id="PPB48641.1"/>
    </source>
</evidence>
<evidence type="ECO:0000256" key="7">
    <source>
        <dbReference type="SAM" id="Phobius"/>
    </source>
</evidence>
<protein>
    <recommendedName>
        <fullName evidence="8">Cardiolipin synthase N-terminal domain-containing protein</fullName>
    </recommendedName>
</protein>
<dbReference type="EMBL" id="PRKW01000005">
    <property type="protein sequence ID" value="PPB48641.1"/>
    <property type="molecule type" value="Genomic_DNA"/>
</dbReference>
<gene>
    <name evidence="9" type="ORF">C4K88_13005</name>
</gene>
<feature type="region of interest" description="Disordered" evidence="6">
    <location>
        <begin position="128"/>
        <end position="149"/>
    </location>
</feature>
<comment type="subcellular location">
    <subcellularLocation>
        <location evidence="1">Cell membrane</location>
        <topology evidence="1">Multi-pass membrane protein</topology>
    </subcellularLocation>
</comment>
<evidence type="ECO:0000313" key="10">
    <source>
        <dbReference type="Proteomes" id="UP000239297"/>
    </source>
</evidence>
<feature type="transmembrane region" description="Helical" evidence="7">
    <location>
        <begin position="20"/>
        <end position="42"/>
    </location>
</feature>
<dbReference type="OrthoDB" id="4951148at2"/>
<keyword evidence="2" id="KW-1003">Cell membrane</keyword>
<accession>A0A2S5IVS9</accession>
<evidence type="ECO:0000256" key="1">
    <source>
        <dbReference type="ARBA" id="ARBA00004651"/>
    </source>
</evidence>
<dbReference type="Proteomes" id="UP000239297">
    <property type="component" value="Unassembled WGS sequence"/>
</dbReference>
<feature type="transmembrane region" description="Helical" evidence="7">
    <location>
        <begin position="54"/>
        <end position="74"/>
    </location>
</feature>
<dbReference type="AlphaFoldDB" id="A0A2S5IVS9"/>
<keyword evidence="4 7" id="KW-1133">Transmembrane helix</keyword>
<proteinExistence type="predicted"/>
<evidence type="ECO:0000259" key="8">
    <source>
        <dbReference type="Pfam" id="PF13396"/>
    </source>
</evidence>
<dbReference type="InterPro" id="IPR027379">
    <property type="entry name" value="CLS_N"/>
</dbReference>
<evidence type="ECO:0000256" key="2">
    <source>
        <dbReference type="ARBA" id="ARBA00022475"/>
    </source>
</evidence>
<evidence type="ECO:0000256" key="5">
    <source>
        <dbReference type="ARBA" id="ARBA00023136"/>
    </source>
</evidence>
<keyword evidence="3 7" id="KW-0812">Transmembrane</keyword>
<name>A0A2S5IVS9_9MICC</name>
<keyword evidence="5 7" id="KW-0472">Membrane</keyword>
<dbReference type="Pfam" id="PF13396">
    <property type="entry name" value="PLDc_N"/>
    <property type="match status" value="1"/>
</dbReference>
<feature type="compositionally biased region" description="Pro residues" evidence="6">
    <location>
        <begin position="136"/>
        <end position="149"/>
    </location>
</feature>
<keyword evidence="10" id="KW-1185">Reference proteome</keyword>
<evidence type="ECO:0000256" key="3">
    <source>
        <dbReference type="ARBA" id="ARBA00022692"/>
    </source>
</evidence>
<comment type="caution">
    <text evidence="9">The sequence shown here is derived from an EMBL/GenBank/DDBJ whole genome shotgun (WGS) entry which is preliminary data.</text>
</comment>
<evidence type="ECO:0000256" key="6">
    <source>
        <dbReference type="SAM" id="MobiDB-lite"/>
    </source>
</evidence>
<feature type="domain" description="Cardiolipin synthase N-terminal" evidence="8">
    <location>
        <begin position="34"/>
        <end position="74"/>
    </location>
</feature>